<feature type="transmembrane region" description="Helical" evidence="1">
    <location>
        <begin position="87"/>
        <end position="106"/>
    </location>
</feature>
<evidence type="ECO:0000313" key="3">
    <source>
        <dbReference type="Proteomes" id="UP001069090"/>
    </source>
</evidence>
<name>A0A9J6RMF6_9GAMM</name>
<reference evidence="2 3" key="1">
    <citation type="submission" date="2022-12" db="EMBL/GenBank/DDBJ databases">
        <title>Dasania phycosphaerae sp. nov., isolated from particulate material of the south coast of Korea.</title>
        <authorList>
            <person name="Jiang Y."/>
        </authorList>
    </citation>
    <scope>NUCLEOTIDE SEQUENCE [LARGE SCALE GENOMIC DNA]</scope>
    <source>
        <strain evidence="2 3">GY-19</strain>
    </source>
</reference>
<dbReference type="Proteomes" id="UP001069090">
    <property type="component" value="Unassembled WGS sequence"/>
</dbReference>
<organism evidence="2 3">
    <name type="scientific">Dasania phycosphaerae</name>
    <dbReference type="NCBI Taxonomy" id="2950436"/>
    <lineage>
        <taxon>Bacteria</taxon>
        <taxon>Pseudomonadati</taxon>
        <taxon>Pseudomonadota</taxon>
        <taxon>Gammaproteobacteria</taxon>
        <taxon>Cellvibrionales</taxon>
        <taxon>Spongiibacteraceae</taxon>
        <taxon>Dasania</taxon>
    </lineage>
</organism>
<feature type="transmembrane region" description="Helical" evidence="1">
    <location>
        <begin position="118"/>
        <end position="142"/>
    </location>
</feature>
<keyword evidence="1" id="KW-1133">Transmembrane helix</keyword>
<feature type="transmembrane region" description="Helical" evidence="1">
    <location>
        <begin position="20"/>
        <end position="47"/>
    </location>
</feature>
<feature type="transmembrane region" description="Helical" evidence="1">
    <location>
        <begin position="176"/>
        <end position="198"/>
    </location>
</feature>
<feature type="transmembrane region" description="Helical" evidence="1">
    <location>
        <begin position="59"/>
        <end position="80"/>
    </location>
</feature>
<evidence type="ECO:0000256" key="1">
    <source>
        <dbReference type="SAM" id="Phobius"/>
    </source>
</evidence>
<accession>A0A9J6RMF6</accession>
<sequence length="319" mass="35249">MFFSECKKLSMEVFRVYITLMKIMIPVSLVVKALAMVGAIEWLALLLSPLMALVGLPDAMGLVWAATMSTNIYAGMIVFYELMGAQTLSVAQISTLGAMMLLAHSLPVEVAIAKKAGVRLWATLLLRIGGALLLGILLNGFYQLSACCQQPAVMLWQPEVVESSLWLWLLEQLKTYVMIFAIIASLMTLLRILRWLGVERLMHWLMSPLLRLLKISNSAADTTIIGITLGLSFGGALLIQEAASGRLSARDIFLAFGFLALCHGLIEDTLLIMLLGADIAVVLWGRLFFSLVIMAILARWVYSHELHKARHWLMSAKQA</sequence>
<feature type="transmembrane region" description="Helical" evidence="1">
    <location>
        <begin position="218"/>
        <end position="240"/>
    </location>
</feature>
<feature type="transmembrane region" description="Helical" evidence="1">
    <location>
        <begin position="281"/>
        <end position="302"/>
    </location>
</feature>
<dbReference type="EMBL" id="JAPTGG010000006">
    <property type="protein sequence ID" value="MCZ0865367.1"/>
    <property type="molecule type" value="Genomic_DNA"/>
</dbReference>
<feature type="transmembrane region" description="Helical" evidence="1">
    <location>
        <begin position="252"/>
        <end position="275"/>
    </location>
</feature>
<comment type="caution">
    <text evidence="2">The sequence shown here is derived from an EMBL/GenBank/DDBJ whole genome shotgun (WGS) entry which is preliminary data.</text>
</comment>
<gene>
    <name evidence="2" type="ORF">O0V09_09155</name>
</gene>
<keyword evidence="1" id="KW-0812">Transmembrane</keyword>
<evidence type="ECO:0000313" key="2">
    <source>
        <dbReference type="EMBL" id="MCZ0865367.1"/>
    </source>
</evidence>
<evidence type="ECO:0008006" key="4">
    <source>
        <dbReference type="Google" id="ProtNLM"/>
    </source>
</evidence>
<keyword evidence="3" id="KW-1185">Reference proteome</keyword>
<dbReference type="RefSeq" id="WP_258331512.1">
    <property type="nucleotide sequence ID" value="NZ_JAPTGG010000006.1"/>
</dbReference>
<proteinExistence type="predicted"/>
<keyword evidence="1" id="KW-0472">Membrane</keyword>
<dbReference type="AlphaFoldDB" id="A0A9J6RMF6"/>
<protein>
    <recommendedName>
        <fullName evidence="4">Nucleoside recognition protein</fullName>
    </recommendedName>
</protein>